<proteinExistence type="predicted"/>
<name>A0ABP9R164_9GAMM</name>
<sequence length="70" mass="7619">MTAPLLFAFIASQERSQSLGRPRTSRNIGGVPPRIAVAHDPQVLAEQPIILLELGYAETASATDVVSWRF</sequence>
<dbReference type="EMBL" id="BAABKI010000006">
    <property type="protein sequence ID" value="GAA5170476.1"/>
    <property type="molecule type" value="Genomic_DNA"/>
</dbReference>
<evidence type="ECO:0008006" key="3">
    <source>
        <dbReference type="Google" id="ProtNLM"/>
    </source>
</evidence>
<gene>
    <name evidence="1" type="ORF">GCM10023342_03970</name>
</gene>
<organism evidence="1 2">
    <name type="scientific">Modicisalibacter zincidurans</name>
    <dbReference type="NCBI Taxonomy" id="1178777"/>
    <lineage>
        <taxon>Bacteria</taxon>
        <taxon>Pseudomonadati</taxon>
        <taxon>Pseudomonadota</taxon>
        <taxon>Gammaproteobacteria</taxon>
        <taxon>Oceanospirillales</taxon>
        <taxon>Halomonadaceae</taxon>
        <taxon>Modicisalibacter</taxon>
    </lineage>
</organism>
<dbReference type="Proteomes" id="UP001500074">
    <property type="component" value="Unassembled WGS sequence"/>
</dbReference>
<keyword evidence="2" id="KW-1185">Reference proteome</keyword>
<evidence type="ECO:0000313" key="1">
    <source>
        <dbReference type="EMBL" id="GAA5170476.1"/>
    </source>
</evidence>
<evidence type="ECO:0000313" key="2">
    <source>
        <dbReference type="Proteomes" id="UP001500074"/>
    </source>
</evidence>
<accession>A0ABP9R164</accession>
<protein>
    <recommendedName>
        <fullName evidence="3">N-acetylmuramoyl-L-alanine amidase</fullName>
    </recommendedName>
</protein>
<comment type="caution">
    <text evidence="1">The sequence shown here is derived from an EMBL/GenBank/DDBJ whole genome shotgun (WGS) entry which is preliminary data.</text>
</comment>
<reference evidence="2" key="1">
    <citation type="journal article" date="2019" name="Int. J. Syst. Evol. Microbiol.">
        <title>The Global Catalogue of Microorganisms (GCM) 10K type strain sequencing project: providing services to taxonomists for standard genome sequencing and annotation.</title>
        <authorList>
            <consortium name="The Broad Institute Genomics Platform"/>
            <consortium name="The Broad Institute Genome Sequencing Center for Infectious Disease"/>
            <person name="Wu L."/>
            <person name="Ma J."/>
        </authorList>
    </citation>
    <scope>NUCLEOTIDE SEQUENCE [LARGE SCALE GENOMIC DNA]</scope>
    <source>
        <strain evidence="2">JCM 18472</strain>
    </source>
</reference>